<sequence>MTPAPTMAATTTPGEGDSDAVHTGFAELPWQVHKFGGTSVATAECFLAVARVLEHELEIDPVHSCIAIVVSAVGGKPKVTDLLLDTVKAAAQRDAQGVDSLLEVVLQKHHDCLAALFVKEPSERDRLMEIIQGDIIDIRDILKTVALMKWQAARISELVSGYGELWSAQILTALMRLQYVYLDARRVITVDEEAIHNGAVVWELSQEKLDRVYREELQKLPQAAILHFVITGYVASNTEGVATTLQRDGSDYSAAIMGRLLQAHKITIWTDVDGVLSADPRRVPLAQILPEVSYTEAMELAYFGAKVIHPKTMQPAISSSPQIPIFIRNTFNPSFRGTRIYAPGLNKDKDKVVTGFSSVEDMALLNVEGSGLVGVLGVDRRLFATLERIGVNVVLISQGSSEHSVTFATKESQANSAKLAIEEEFRRELLQHRISKIEIQAPCSILAAVGDNMALTTGVAGRFFSALGDAKINILAIAQGSSERNISAVVLTSESSRALRAVHAAFRLSHSTVRVAIVGMNELGISLLKLLESQRSSLRSTFDIDLQVCTIFGGSNSLLLGAPATNASQTSFRDDETTFLEDGGRDVLLNRLIRNECPSHVIFDCTNDEELGQSHAAWLRAGVNVVTANNTGISGPAAQREEIAEAERAQGKNGAKYLREVTVGGGLPVINTLRSLLHSGDKIRRIDGILSVSLSFIMFRISPATDIAKCTVKEAIALGLMEEDPTKDLNNEYTSRVLMVLAKELNMDKGVEVSDIRDSSDKLLELICGETVDYTKFSPAVDELVQARVDAAKSRGCVLRHIASVDVKAKELSIKVVEVPEHHVLAVTPPSCECVRFFTHRHQRYPLIVQGPSAGADSTASALLAELLQL</sequence>
<proteinExistence type="inferred from homology"/>
<evidence type="ECO:0000256" key="1">
    <source>
        <dbReference type="ARBA" id="ARBA00001920"/>
    </source>
</evidence>
<dbReference type="InterPro" id="IPR049638">
    <property type="entry name" value="AK-HD"/>
</dbReference>
<evidence type="ECO:0000256" key="8">
    <source>
        <dbReference type="ARBA" id="ARBA00011881"/>
    </source>
</evidence>
<dbReference type="UniPathway" id="UPA00050">
    <property type="reaction ID" value="UER00063"/>
</dbReference>
<dbReference type="PROSITE" id="PS51671">
    <property type="entry name" value="ACT"/>
    <property type="match status" value="1"/>
</dbReference>
<dbReference type="FunFam" id="3.30.2130.10:FF:000001">
    <property type="entry name" value="Bifunctional aspartokinase/homoserine dehydrogenase"/>
    <property type="match status" value="1"/>
</dbReference>
<keyword evidence="17" id="KW-0560">Oxidoreductase</keyword>
<dbReference type="Pfam" id="PF00696">
    <property type="entry name" value="AA_kinase"/>
    <property type="match status" value="1"/>
</dbReference>
<name>B7G5P2_PHATC</name>
<dbReference type="GO" id="GO:0004072">
    <property type="term" value="F:aspartate kinase activity"/>
    <property type="evidence" value="ECO:0007669"/>
    <property type="project" value="UniProtKB-EC"/>
</dbReference>
<dbReference type="GO" id="GO:0009088">
    <property type="term" value="P:threonine biosynthetic process"/>
    <property type="evidence" value="ECO:0007669"/>
    <property type="project" value="UniProtKB-UniPathway"/>
</dbReference>
<dbReference type="GO" id="GO:0046872">
    <property type="term" value="F:metal ion binding"/>
    <property type="evidence" value="ECO:0007669"/>
    <property type="project" value="UniProtKB-KW"/>
</dbReference>
<dbReference type="EMBL" id="CM000617">
    <property type="protein sequence ID" value="EEC46185.1"/>
    <property type="molecule type" value="Genomic_DNA"/>
</dbReference>
<dbReference type="PANTHER" id="PTHR43070">
    <property type="match status" value="1"/>
</dbReference>
<accession>B7G5P2</accession>
<protein>
    <submittedName>
        <fullName evidence="26">Bifunctional aspartokinase</fullName>
    </submittedName>
</protein>
<evidence type="ECO:0000259" key="25">
    <source>
        <dbReference type="PROSITE" id="PS51671"/>
    </source>
</evidence>
<keyword evidence="18" id="KW-0520">NAD</keyword>
<dbReference type="InterPro" id="IPR001341">
    <property type="entry name" value="Asp_kinase"/>
</dbReference>
<evidence type="ECO:0000256" key="22">
    <source>
        <dbReference type="ARBA" id="ARBA00044938"/>
    </source>
</evidence>
<dbReference type="GeneID" id="7203242"/>
<evidence type="ECO:0000313" key="27">
    <source>
        <dbReference type="Proteomes" id="UP000000759"/>
    </source>
</evidence>
<evidence type="ECO:0000256" key="19">
    <source>
        <dbReference type="ARBA" id="ARBA00023053"/>
    </source>
</evidence>
<keyword evidence="15" id="KW-0067">ATP-binding</keyword>
<evidence type="ECO:0000256" key="24">
    <source>
        <dbReference type="ARBA" id="ARBA00048841"/>
    </source>
</evidence>
<evidence type="ECO:0000256" key="2">
    <source>
        <dbReference type="ARBA" id="ARBA00004986"/>
    </source>
</evidence>
<evidence type="ECO:0000256" key="5">
    <source>
        <dbReference type="ARBA" id="ARBA00005139"/>
    </source>
</evidence>
<comment type="cofactor">
    <cofactor evidence="1">
        <name>a metal cation</name>
        <dbReference type="ChEBI" id="CHEBI:25213"/>
    </cofactor>
</comment>
<evidence type="ECO:0000256" key="15">
    <source>
        <dbReference type="ARBA" id="ARBA00022840"/>
    </source>
</evidence>
<dbReference type="eggNOG" id="ENOG502QQBK">
    <property type="taxonomic scope" value="Eukaryota"/>
</dbReference>
<keyword evidence="13" id="KW-0547">Nucleotide-binding</keyword>
<dbReference type="GO" id="GO:0009086">
    <property type="term" value="P:methionine biosynthetic process"/>
    <property type="evidence" value="ECO:0007669"/>
    <property type="project" value="UniProtKB-KW"/>
</dbReference>
<dbReference type="GO" id="GO:0005524">
    <property type="term" value="F:ATP binding"/>
    <property type="evidence" value="ECO:0007669"/>
    <property type="project" value="UniProtKB-KW"/>
</dbReference>
<organism evidence="26 27">
    <name type="scientific">Phaeodactylum tricornutum (strain CCAP 1055/1)</name>
    <dbReference type="NCBI Taxonomy" id="556484"/>
    <lineage>
        <taxon>Eukaryota</taxon>
        <taxon>Sar</taxon>
        <taxon>Stramenopiles</taxon>
        <taxon>Ochrophyta</taxon>
        <taxon>Bacillariophyta</taxon>
        <taxon>Bacillariophyceae</taxon>
        <taxon>Bacillariophycidae</taxon>
        <taxon>Naviculales</taxon>
        <taxon>Phaeodactylaceae</taxon>
        <taxon>Phaeodactylum</taxon>
    </lineage>
</organism>
<dbReference type="Gene3D" id="3.30.2130.10">
    <property type="entry name" value="VC0802-like"/>
    <property type="match status" value="1"/>
</dbReference>
<dbReference type="GO" id="GO:0050661">
    <property type="term" value="F:NADP binding"/>
    <property type="evidence" value="ECO:0007669"/>
    <property type="project" value="InterPro"/>
</dbReference>
<evidence type="ECO:0000256" key="12">
    <source>
        <dbReference type="ARBA" id="ARBA00022723"/>
    </source>
</evidence>
<keyword evidence="10" id="KW-0808">Transferase</keyword>
<keyword evidence="11" id="KW-0791">Threonine biosynthesis</keyword>
<comment type="similarity">
    <text evidence="6">In the C-terminal section; belongs to the homoserine dehydrogenase family.</text>
</comment>
<keyword evidence="9" id="KW-0028">Amino-acid biosynthesis</keyword>
<comment type="pathway">
    <text evidence="2">Amino-acid biosynthesis; L-methionine biosynthesis via de novo pathway; L-homoserine from L-aspartate: step 1/3.</text>
</comment>
<feature type="domain" description="ACT" evidence="25">
    <location>
        <begin position="448"/>
        <end position="520"/>
    </location>
</feature>
<comment type="function">
    <text evidence="22">Bifunctional aspartate kinase and homoserine dehydrogenase that catalyzes the first and the third steps toward the synthesis of lysine, methionine and threonine from aspartate.</text>
</comment>
<dbReference type="InterPro" id="IPR001342">
    <property type="entry name" value="HDH_cat"/>
</dbReference>
<feature type="non-terminal residue" evidence="26">
    <location>
        <position position="870"/>
    </location>
</feature>
<dbReference type="Gene3D" id="3.30.360.10">
    <property type="entry name" value="Dihydrodipicolinate Reductase, domain 2"/>
    <property type="match status" value="1"/>
</dbReference>
<evidence type="ECO:0000256" key="20">
    <source>
        <dbReference type="ARBA" id="ARBA00023167"/>
    </source>
</evidence>
<reference evidence="26 27" key="1">
    <citation type="journal article" date="2008" name="Nature">
        <title>The Phaeodactylum genome reveals the evolutionary history of diatom genomes.</title>
        <authorList>
            <person name="Bowler C."/>
            <person name="Allen A.E."/>
            <person name="Badger J.H."/>
            <person name="Grimwood J."/>
            <person name="Jabbari K."/>
            <person name="Kuo A."/>
            <person name="Maheswari U."/>
            <person name="Martens C."/>
            <person name="Maumus F."/>
            <person name="Otillar R.P."/>
            <person name="Rayko E."/>
            <person name="Salamov A."/>
            <person name="Vandepoele K."/>
            <person name="Beszteri B."/>
            <person name="Gruber A."/>
            <person name="Heijde M."/>
            <person name="Katinka M."/>
            <person name="Mock T."/>
            <person name="Valentin K."/>
            <person name="Verret F."/>
            <person name="Berges J.A."/>
            <person name="Brownlee C."/>
            <person name="Cadoret J.P."/>
            <person name="Chiovitti A."/>
            <person name="Choi C.J."/>
            <person name="Coesel S."/>
            <person name="De Martino A."/>
            <person name="Detter J.C."/>
            <person name="Durkin C."/>
            <person name="Falciatore A."/>
            <person name="Fournet J."/>
            <person name="Haruta M."/>
            <person name="Huysman M.J."/>
            <person name="Jenkins B.D."/>
            <person name="Jiroutova K."/>
            <person name="Jorgensen R.E."/>
            <person name="Joubert Y."/>
            <person name="Kaplan A."/>
            <person name="Kroger N."/>
            <person name="Kroth P.G."/>
            <person name="La Roche J."/>
            <person name="Lindquist E."/>
            <person name="Lommer M."/>
            <person name="Martin-Jezequel V."/>
            <person name="Lopez P.J."/>
            <person name="Lucas S."/>
            <person name="Mangogna M."/>
            <person name="McGinnis K."/>
            <person name="Medlin L.K."/>
            <person name="Montsant A."/>
            <person name="Oudot-Le Secq M.P."/>
            <person name="Napoli C."/>
            <person name="Obornik M."/>
            <person name="Parker M.S."/>
            <person name="Petit J.L."/>
            <person name="Porcel B.M."/>
            <person name="Poulsen N."/>
            <person name="Robison M."/>
            <person name="Rychlewski L."/>
            <person name="Rynearson T.A."/>
            <person name="Schmutz J."/>
            <person name="Shapiro H."/>
            <person name="Siaut M."/>
            <person name="Stanley M."/>
            <person name="Sussman M.R."/>
            <person name="Taylor A.R."/>
            <person name="Vardi A."/>
            <person name="von Dassow P."/>
            <person name="Vyverman W."/>
            <person name="Willis A."/>
            <person name="Wyrwicz L.S."/>
            <person name="Rokhsar D.S."/>
            <person name="Weissenbach J."/>
            <person name="Armbrust E.V."/>
            <person name="Green B.R."/>
            <person name="Van de Peer Y."/>
            <person name="Grigoriev I.V."/>
        </authorList>
    </citation>
    <scope>NUCLEOTIDE SEQUENCE [LARGE SCALE GENOMIC DNA]</scope>
    <source>
        <strain evidence="26 27">CCAP 1055/1</strain>
    </source>
</reference>
<evidence type="ECO:0000256" key="11">
    <source>
        <dbReference type="ARBA" id="ARBA00022697"/>
    </source>
</evidence>
<dbReference type="InterPro" id="IPR011147">
    <property type="entry name" value="Bifunc_Aspkin/hSer_DH"/>
</dbReference>
<dbReference type="InterPro" id="IPR002912">
    <property type="entry name" value="ACT_dom"/>
</dbReference>
<dbReference type="STRING" id="556484.B7G5P2"/>
<keyword evidence="19" id="KW-0915">Sodium</keyword>
<evidence type="ECO:0000256" key="4">
    <source>
        <dbReference type="ARBA" id="ARBA00005062"/>
    </source>
</evidence>
<evidence type="ECO:0000256" key="16">
    <source>
        <dbReference type="ARBA" id="ARBA00022857"/>
    </source>
</evidence>
<dbReference type="InterPro" id="IPR001048">
    <property type="entry name" value="Asp/Glu/Uridylate_kinase"/>
</dbReference>
<keyword evidence="27" id="KW-1185">Reference proteome</keyword>
<evidence type="ECO:0000256" key="13">
    <source>
        <dbReference type="ARBA" id="ARBA00022741"/>
    </source>
</evidence>
<dbReference type="NCBIfam" id="TIGR00657">
    <property type="entry name" value="asp_kinases"/>
    <property type="match status" value="1"/>
</dbReference>
<dbReference type="Pfam" id="PF00742">
    <property type="entry name" value="Homoserine_dh"/>
    <property type="match status" value="1"/>
</dbReference>
<evidence type="ECO:0000256" key="7">
    <source>
        <dbReference type="ARBA" id="ARBA00010046"/>
    </source>
</evidence>
<dbReference type="SUPFAM" id="SSF53633">
    <property type="entry name" value="Carbamate kinase-like"/>
    <property type="match status" value="1"/>
</dbReference>
<dbReference type="GO" id="GO:0004412">
    <property type="term" value="F:homoserine dehydrogenase activity"/>
    <property type="evidence" value="ECO:0007669"/>
    <property type="project" value="UniProtKB-EC"/>
</dbReference>
<dbReference type="InterPro" id="IPR036291">
    <property type="entry name" value="NAD(P)-bd_dom_sf"/>
</dbReference>
<evidence type="ECO:0000313" key="26">
    <source>
        <dbReference type="EMBL" id="EEC46185.1"/>
    </source>
</evidence>
<dbReference type="Pfam" id="PF03447">
    <property type="entry name" value="NAD_binding_3"/>
    <property type="match status" value="1"/>
</dbReference>
<dbReference type="OrthoDB" id="67851at2759"/>
<dbReference type="RefSeq" id="XP_002182284.1">
    <property type="nucleotide sequence ID" value="XM_002182248.1"/>
</dbReference>
<dbReference type="InParanoid" id="B7G5P2"/>
<evidence type="ECO:0000256" key="23">
    <source>
        <dbReference type="ARBA" id="ARBA00048561"/>
    </source>
</evidence>
<keyword evidence="21" id="KW-0511">Multifunctional enzyme</keyword>
<dbReference type="InterPro" id="IPR005106">
    <property type="entry name" value="Asp/hSer_DH_NAD-bd"/>
</dbReference>
<comment type="pathway">
    <text evidence="5">Amino-acid biosynthesis; L-threonine biosynthesis; L-threonine from L-aspartate: step 1/5.</text>
</comment>
<keyword evidence="16" id="KW-0521">NADP</keyword>
<dbReference type="AlphaFoldDB" id="B7G5P2"/>
<evidence type="ECO:0000256" key="9">
    <source>
        <dbReference type="ARBA" id="ARBA00022605"/>
    </source>
</evidence>
<dbReference type="CDD" id="cd04921">
    <property type="entry name" value="ACT_AKi-HSDH-ThrA-like_1"/>
    <property type="match status" value="1"/>
</dbReference>
<dbReference type="GO" id="GO:0009090">
    <property type="term" value="P:homoserine biosynthetic process"/>
    <property type="evidence" value="ECO:0007669"/>
    <property type="project" value="TreeGrafter"/>
</dbReference>
<dbReference type="UniPathway" id="UPA00051">
    <property type="reaction ID" value="UER00462"/>
</dbReference>
<keyword evidence="12" id="KW-0479">Metal-binding</keyword>
<dbReference type="Proteomes" id="UP000000759">
    <property type="component" value="Chromosome 15"/>
</dbReference>
<evidence type="ECO:0000256" key="6">
    <source>
        <dbReference type="ARBA" id="ARBA00007952"/>
    </source>
</evidence>
<dbReference type="Pfam" id="PF22468">
    <property type="entry name" value="ACT_9"/>
    <property type="match status" value="2"/>
</dbReference>
<dbReference type="InterPro" id="IPR036393">
    <property type="entry name" value="AceGlu_kinase-like_sf"/>
</dbReference>
<keyword evidence="20" id="KW-0486">Methionine biosynthesis</keyword>
<evidence type="ECO:0000256" key="3">
    <source>
        <dbReference type="ARBA" id="ARBA00005056"/>
    </source>
</evidence>
<dbReference type="SUPFAM" id="SSF55021">
    <property type="entry name" value="ACT-like"/>
    <property type="match status" value="2"/>
</dbReference>
<dbReference type="Gene3D" id="3.40.50.720">
    <property type="entry name" value="NAD(P)-binding Rossmann-like Domain"/>
    <property type="match status" value="1"/>
</dbReference>
<dbReference type="InterPro" id="IPR045865">
    <property type="entry name" value="ACT-like_dom_sf"/>
</dbReference>
<comment type="subunit">
    <text evidence="8">Homotetramer.</text>
</comment>
<evidence type="ECO:0000256" key="21">
    <source>
        <dbReference type="ARBA" id="ARBA00023268"/>
    </source>
</evidence>
<evidence type="ECO:0000256" key="10">
    <source>
        <dbReference type="ARBA" id="ARBA00022679"/>
    </source>
</evidence>
<comment type="catalytic activity">
    <reaction evidence="23">
        <text>L-aspartate + ATP = 4-phospho-L-aspartate + ADP</text>
        <dbReference type="Rhea" id="RHEA:23776"/>
        <dbReference type="ChEBI" id="CHEBI:29991"/>
        <dbReference type="ChEBI" id="CHEBI:30616"/>
        <dbReference type="ChEBI" id="CHEBI:57535"/>
        <dbReference type="ChEBI" id="CHEBI:456216"/>
        <dbReference type="EC" id="2.7.2.4"/>
    </reaction>
    <physiologicalReaction direction="left-to-right" evidence="23">
        <dbReference type="Rhea" id="RHEA:23777"/>
    </physiologicalReaction>
</comment>
<keyword evidence="14" id="KW-0418">Kinase</keyword>
<comment type="similarity">
    <text evidence="7">In the N-terminal section; belongs to the aspartokinase family.</text>
</comment>
<comment type="catalytic activity">
    <reaction evidence="24">
        <text>L-homoserine + NADP(+) = L-aspartate 4-semialdehyde + NADPH + H(+)</text>
        <dbReference type="Rhea" id="RHEA:15761"/>
        <dbReference type="ChEBI" id="CHEBI:15378"/>
        <dbReference type="ChEBI" id="CHEBI:57476"/>
        <dbReference type="ChEBI" id="CHEBI:57783"/>
        <dbReference type="ChEBI" id="CHEBI:58349"/>
        <dbReference type="ChEBI" id="CHEBI:537519"/>
        <dbReference type="EC" id="1.1.1.3"/>
    </reaction>
    <physiologicalReaction direction="right-to-left" evidence="24">
        <dbReference type="Rhea" id="RHEA:15763"/>
    </physiologicalReaction>
</comment>
<dbReference type="InterPro" id="IPR018042">
    <property type="entry name" value="Aspartate_kinase_CS"/>
</dbReference>
<gene>
    <name evidence="26" type="ORF">PHATRDRAFT_22113</name>
</gene>
<evidence type="ECO:0000256" key="18">
    <source>
        <dbReference type="ARBA" id="ARBA00023027"/>
    </source>
</evidence>
<dbReference type="PANTHER" id="PTHR43070:SF5">
    <property type="entry name" value="HOMOSERINE DEHYDROGENASE"/>
    <property type="match status" value="1"/>
</dbReference>
<dbReference type="PaxDb" id="2850-Phatr22113"/>
<dbReference type="SUPFAM" id="SSF51735">
    <property type="entry name" value="NAD(P)-binding Rossmann-fold domains"/>
    <property type="match status" value="1"/>
</dbReference>
<dbReference type="SUPFAM" id="SSF55347">
    <property type="entry name" value="Glyceraldehyde-3-phosphate dehydrogenase-like, C-terminal domain"/>
    <property type="match status" value="1"/>
</dbReference>
<reference evidence="27" key="2">
    <citation type="submission" date="2008-08" db="EMBL/GenBank/DDBJ databases">
        <authorList>
            <consortium name="Diatom Consortium"/>
            <person name="Grigoriev I."/>
            <person name="Grimwood J."/>
            <person name="Kuo A."/>
            <person name="Otillar R.P."/>
            <person name="Salamov A."/>
            <person name="Detter J.C."/>
            <person name="Lindquist E."/>
            <person name="Shapiro H."/>
            <person name="Lucas S."/>
            <person name="Glavina del Rio T."/>
            <person name="Pitluck S."/>
            <person name="Rokhsar D."/>
            <person name="Bowler C."/>
        </authorList>
    </citation>
    <scope>GENOME REANNOTATION</scope>
    <source>
        <strain evidence="27">CCAP 1055/1</strain>
    </source>
</reference>
<comment type="pathway">
    <text evidence="4">Amino-acid biosynthesis; L-methionine biosynthesis via de novo pathway; L-homoserine from L-aspartate: step 3/3.</text>
</comment>
<dbReference type="PIRSF" id="PIRSF000727">
    <property type="entry name" value="ThrA"/>
    <property type="match status" value="1"/>
</dbReference>
<comment type="pathway">
    <text evidence="3">Amino-acid biosynthesis; L-threonine biosynthesis; L-threonine from L-aspartate: step 3/5.</text>
</comment>
<dbReference type="PROSITE" id="PS00324">
    <property type="entry name" value="ASPARTOKINASE"/>
    <property type="match status" value="1"/>
</dbReference>
<dbReference type="InterPro" id="IPR054352">
    <property type="entry name" value="ACT_Aspartokinase"/>
</dbReference>
<dbReference type="KEGG" id="pti:PHATRDRAFT_22113"/>
<evidence type="ECO:0000256" key="17">
    <source>
        <dbReference type="ARBA" id="ARBA00023002"/>
    </source>
</evidence>
<evidence type="ECO:0000256" key="14">
    <source>
        <dbReference type="ARBA" id="ARBA00022777"/>
    </source>
</evidence>
<dbReference type="Gene3D" id="3.40.1160.10">
    <property type="entry name" value="Acetylglutamate kinase-like"/>
    <property type="match status" value="1"/>
</dbReference>